<gene>
    <name evidence="1" type="ORF">HNR53_004097</name>
</gene>
<reference evidence="1 2" key="1">
    <citation type="submission" date="2020-08" db="EMBL/GenBank/DDBJ databases">
        <title>Genomic Encyclopedia of Type Strains, Phase IV (KMG-IV): sequencing the most valuable type-strain genomes for metagenomic binning, comparative biology and taxonomic classification.</title>
        <authorList>
            <person name="Goeker M."/>
        </authorList>
    </citation>
    <scope>NUCLEOTIDE SEQUENCE [LARGE SCALE GENOMIC DNA]</scope>
    <source>
        <strain evidence="1 2">DSM 5391</strain>
    </source>
</reference>
<evidence type="ECO:0000313" key="1">
    <source>
        <dbReference type="EMBL" id="MBB6447417.1"/>
    </source>
</evidence>
<keyword evidence="2" id="KW-1185">Reference proteome</keyword>
<name>A0A7X0LYE5_9BACI</name>
<dbReference type="Proteomes" id="UP000531594">
    <property type="component" value="Unassembled WGS sequence"/>
</dbReference>
<sequence length="113" mass="13286">MNTVTHLNTDDYLDLYLFAKKMGDKIWQNEIVVKLRDILSGRPVEIESPDLETLWENYKTVSSEIVALYRKLPENSTNERQTIKATIVKLKKQRRAIIKQMDLANGMNYYSNY</sequence>
<dbReference type="AlphaFoldDB" id="A0A7X0LYE5"/>
<accession>A0A7X0LYE5</accession>
<proteinExistence type="predicted"/>
<dbReference type="EMBL" id="JACHGK010000021">
    <property type="protein sequence ID" value="MBB6447417.1"/>
    <property type="molecule type" value="Genomic_DNA"/>
</dbReference>
<protein>
    <submittedName>
        <fullName evidence="1">Uncharacterized protein</fullName>
    </submittedName>
</protein>
<evidence type="ECO:0000313" key="2">
    <source>
        <dbReference type="Proteomes" id="UP000531594"/>
    </source>
</evidence>
<organism evidence="1 2">
    <name type="scientific">Bacillus benzoevorans</name>
    <dbReference type="NCBI Taxonomy" id="1456"/>
    <lineage>
        <taxon>Bacteria</taxon>
        <taxon>Bacillati</taxon>
        <taxon>Bacillota</taxon>
        <taxon>Bacilli</taxon>
        <taxon>Bacillales</taxon>
        <taxon>Bacillaceae</taxon>
        <taxon>Bacillus</taxon>
    </lineage>
</organism>
<comment type="caution">
    <text evidence="1">The sequence shown here is derived from an EMBL/GenBank/DDBJ whole genome shotgun (WGS) entry which is preliminary data.</text>
</comment>
<dbReference type="RefSeq" id="WP_184529350.1">
    <property type="nucleotide sequence ID" value="NZ_JACHGK010000021.1"/>
</dbReference>